<comment type="caution">
    <text evidence="1">The sequence shown here is derived from an EMBL/GenBank/DDBJ whole genome shotgun (WGS) entry which is preliminary data.</text>
</comment>
<evidence type="ECO:0000313" key="2">
    <source>
        <dbReference type="Proteomes" id="UP000749010"/>
    </source>
</evidence>
<keyword evidence="2" id="KW-1185">Reference proteome</keyword>
<evidence type="ECO:0000313" key="1">
    <source>
        <dbReference type="EMBL" id="NMQ26391.1"/>
    </source>
</evidence>
<dbReference type="Proteomes" id="UP000749010">
    <property type="component" value="Unassembled WGS sequence"/>
</dbReference>
<accession>A0ABX1TSF9</accession>
<sequence>MSKLEQPLDADELTILAERVEQLSADDAEWVNRLLQELLRARAHEGELLAGRASSGQQGRDEGAFDEQMAQVALDTAEWLKTLWEVGYMGAGNFRAQPRAAFPAIDLEDVRKSSLFARIRQGKHALPFPPPTRQGLPWHDLVEGGAQTQVVSAEIVREEDGLPMGAIIEGCSDWMVLEEDAAKQECVVQHQGKGPKFRLLQVDAGSAQLRRELPTMTRQIRLQGRGGFHSYSLEWPRDDGTTQSVALRAATWERAQSEAEHWLAITHPELYGQVRFVGSEK</sequence>
<protein>
    <submittedName>
        <fullName evidence="1">Uncharacterized protein</fullName>
    </submittedName>
</protein>
<gene>
    <name evidence="1" type="ORF">E4Q23_00575</name>
</gene>
<dbReference type="EMBL" id="SPMY01000002">
    <property type="protein sequence ID" value="NMQ26391.1"/>
    <property type="molecule type" value="Genomic_DNA"/>
</dbReference>
<proteinExistence type="predicted"/>
<organism evidence="1 2">
    <name type="scientific">Candidatus Accumulibacter phosphatis</name>
    <dbReference type="NCBI Taxonomy" id="327160"/>
    <lineage>
        <taxon>Bacteria</taxon>
        <taxon>Pseudomonadati</taxon>
        <taxon>Pseudomonadota</taxon>
        <taxon>Betaproteobacteria</taxon>
        <taxon>Candidatus Accumulibacter</taxon>
    </lineage>
</organism>
<reference evidence="1 2" key="1">
    <citation type="submission" date="2019-03" db="EMBL/GenBank/DDBJ databases">
        <title>Metabolic reconstructions from genomes of highly enriched 'Candidatus Accumulibacter' and 'Candidatus Competibacter' bioreactor populations.</title>
        <authorList>
            <person name="Annavajhala M.K."/>
            <person name="Welles L."/>
            <person name="Abbas B."/>
            <person name="Sorokin D."/>
            <person name="Park H."/>
            <person name="Van Loosdrecht M."/>
            <person name="Chandran K."/>
        </authorList>
    </citation>
    <scope>NUCLEOTIDE SEQUENCE [LARGE SCALE GENOMIC DNA]</scope>
    <source>
        <strain evidence="1 2">SBR_S</strain>
    </source>
</reference>
<dbReference type="RefSeq" id="WP_169064840.1">
    <property type="nucleotide sequence ID" value="NZ_SPMY01000002.1"/>
</dbReference>
<name>A0ABX1TSF9_9PROT</name>